<keyword evidence="1" id="KW-1133">Transmembrane helix</keyword>
<evidence type="ECO:0000256" key="1">
    <source>
        <dbReference type="SAM" id="Phobius"/>
    </source>
</evidence>
<name>A0A8J5PYI0_FUSOX</name>
<keyword evidence="1" id="KW-0812">Transmembrane</keyword>
<organism evidence="2 3">
    <name type="scientific">Fusarium oxysporum f. sp. raphani</name>
    <dbReference type="NCBI Taxonomy" id="96318"/>
    <lineage>
        <taxon>Eukaryota</taxon>
        <taxon>Fungi</taxon>
        <taxon>Dikarya</taxon>
        <taxon>Ascomycota</taxon>
        <taxon>Pezizomycotina</taxon>
        <taxon>Sordariomycetes</taxon>
        <taxon>Hypocreomycetidae</taxon>
        <taxon>Hypocreales</taxon>
        <taxon>Nectriaceae</taxon>
        <taxon>Fusarium</taxon>
        <taxon>Fusarium oxysporum species complex</taxon>
    </lineage>
</organism>
<evidence type="ECO:0000313" key="3">
    <source>
        <dbReference type="Proteomes" id="UP000693942"/>
    </source>
</evidence>
<gene>
    <name evidence="2" type="ORF">Forpi1262_v010384</name>
</gene>
<comment type="caution">
    <text evidence="2">The sequence shown here is derived from an EMBL/GenBank/DDBJ whole genome shotgun (WGS) entry which is preliminary data.</text>
</comment>
<sequence length="76" mass="8400">MPVTPENMSYVSVVFTGLVAFVIALWFTTKKGTFTGPQINIDLLNARRMAAVQTLEGTHPTAEYHALRSSETVKED</sequence>
<protein>
    <submittedName>
        <fullName evidence="2">Putative amino-acid permease</fullName>
    </submittedName>
</protein>
<reference evidence="2" key="1">
    <citation type="submission" date="2021-04" db="EMBL/GenBank/DDBJ databases">
        <title>First draft genome resource for Brassicaceae pathogens Fusarium oxysporum f. sp. raphani and Fusarium oxysporum f. sp. rapae.</title>
        <authorList>
            <person name="Asai S."/>
        </authorList>
    </citation>
    <scope>NUCLEOTIDE SEQUENCE</scope>
    <source>
        <strain evidence="2">Tf1262</strain>
    </source>
</reference>
<feature type="transmembrane region" description="Helical" evidence="1">
    <location>
        <begin position="12"/>
        <end position="29"/>
    </location>
</feature>
<accession>A0A8J5PYI0</accession>
<dbReference type="AlphaFoldDB" id="A0A8J5PYI0"/>
<dbReference type="EMBL" id="JAELUR010000008">
    <property type="protein sequence ID" value="KAG7427839.1"/>
    <property type="molecule type" value="Genomic_DNA"/>
</dbReference>
<proteinExistence type="predicted"/>
<dbReference type="Proteomes" id="UP000693942">
    <property type="component" value="Unassembled WGS sequence"/>
</dbReference>
<evidence type="ECO:0000313" key="2">
    <source>
        <dbReference type="EMBL" id="KAG7427839.1"/>
    </source>
</evidence>
<keyword evidence="1" id="KW-0472">Membrane</keyword>